<dbReference type="Proteomes" id="UP000240883">
    <property type="component" value="Unassembled WGS sequence"/>
</dbReference>
<proteinExistence type="predicted"/>
<dbReference type="Gene3D" id="3.90.210.10">
    <property type="entry name" value="Heat-Labile Enterotoxin, subunit A"/>
    <property type="match status" value="1"/>
</dbReference>
<accession>A0A2T2N3J2</accession>
<gene>
    <name evidence="6" type="ORF">BS50DRAFT_594109</name>
</gene>
<sequence length="232" mass="25363">MATHRTFLITLLLATLWSLLCSAQVYRADSRSPDNIRGAGGFQPRGGAIGAVPADISLWNHVNGAANGFSRMDDGYVSTTTDRNLADSWVRNNFGGNGWIYRIALAPNMIDCQATLGTFNPFPNEREMAAIGGIRYEQIIGWSQMVGGTRQAEVANPGYNGARYNGLRGAGAQPSLAAFPANHRAWSQAPWNAFSTCTNPRRAARDFEKRQSCGPRQSNVQFANEYMARNNL</sequence>
<dbReference type="InterPro" id="IPR001144">
    <property type="entry name" value="Enterotoxin_A"/>
</dbReference>
<evidence type="ECO:0000256" key="3">
    <source>
        <dbReference type="ARBA" id="ARBA00023026"/>
    </source>
</evidence>
<dbReference type="Pfam" id="PF01375">
    <property type="entry name" value="Enterotoxin_a"/>
    <property type="match status" value="1"/>
</dbReference>
<feature type="chain" id="PRO_5015574721" evidence="5">
    <location>
        <begin position="24"/>
        <end position="232"/>
    </location>
</feature>
<evidence type="ECO:0000256" key="5">
    <source>
        <dbReference type="SAM" id="SignalP"/>
    </source>
</evidence>
<name>A0A2T2N3J2_CORCC</name>
<evidence type="ECO:0000256" key="1">
    <source>
        <dbReference type="ARBA" id="ARBA00022656"/>
    </source>
</evidence>
<keyword evidence="2 5" id="KW-0732">Signal</keyword>
<evidence type="ECO:0000256" key="2">
    <source>
        <dbReference type="ARBA" id="ARBA00022729"/>
    </source>
</evidence>
<protein>
    <submittedName>
        <fullName evidence="6">ADP-ribosylation</fullName>
    </submittedName>
</protein>
<evidence type="ECO:0000256" key="4">
    <source>
        <dbReference type="ARBA" id="ARBA00023157"/>
    </source>
</evidence>
<dbReference type="OrthoDB" id="3794605at2759"/>
<dbReference type="PRINTS" id="PR00771">
    <property type="entry name" value="ENTEROTOXINA"/>
</dbReference>
<dbReference type="AlphaFoldDB" id="A0A2T2N3J2"/>
<keyword evidence="3" id="KW-0843">Virulence</keyword>
<feature type="signal peptide" evidence="5">
    <location>
        <begin position="1"/>
        <end position="23"/>
    </location>
</feature>
<keyword evidence="7" id="KW-1185">Reference proteome</keyword>
<dbReference type="STRING" id="1448308.A0A2T2N3J2"/>
<evidence type="ECO:0000313" key="7">
    <source>
        <dbReference type="Proteomes" id="UP000240883"/>
    </source>
</evidence>
<dbReference type="GO" id="GO:0090729">
    <property type="term" value="F:toxin activity"/>
    <property type="evidence" value="ECO:0007669"/>
    <property type="project" value="UniProtKB-KW"/>
</dbReference>
<keyword evidence="4" id="KW-1015">Disulfide bond</keyword>
<dbReference type="SUPFAM" id="SSF56399">
    <property type="entry name" value="ADP-ribosylation"/>
    <property type="match status" value="1"/>
</dbReference>
<evidence type="ECO:0000313" key="6">
    <source>
        <dbReference type="EMBL" id="PSN59974.1"/>
    </source>
</evidence>
<keyword evidence="1" id="KW-0800">Toxin</keyword>
<reference evidence="6 7" key="1">
    <citation type="journal article" date="2018" name="Front. Microbiol.">
        <title>Genome-Wide Analysis of Corynespora cassiicola Leaf Fall Disease Putative Effectors.</title>
        <authorList>
            <person name="Lopez D."/>
            <person name="Ribeiro S."/>
            <person name="Label P."/>
            <person name="Fumanal B."/>
            <person name="Venisse J.S."/>
            <person name="Kohler A."/>
            <person name="de Oliveira R.R."/>
            <person name="Labutti K."/>
            <person name="Lipzen A."/>
            <person name="Lail K."/>
            <person name="Bauer D."/>
            <person name="Ohm R.A."/>
            <person name="Barry K.W."/>
            <person name="Spatafora J."/>
            <person name="Grigoriev I.V."/>
            <person name="Martin F.M."/>
            <person name="Pujade-Renaud V."/>
        </authorList>
    </citation>
    <scope>NUCLEOTIDE SEQUENCE [LARGE SCALE GENOMIC DNA]</scope>
    <source>
        <strain evidence="6 7">Philippines</strain>
    </source>
</reference>
<dbReference type="EMBL" id="KZ678151">
    <property type="protein sequence ID" value="PSN59974.1"/>
    <property type="molecule type" value="Genomic_DNA"/>
</dbReference>
<organism evidence="6 7">
    <name type="scientific">Corynespora cassiicola Philippines</name>
    <dbReference type="NCBI Taxonomy" id="1448308"/>
    <lineage>
        <taxon>Eukaryota</taxon>
        <taxon>Fungi</taxon>
        <taxon>Dikarya</taxon>
        <taxon>Ascomycota</taxon>
        <taxon>Pezizomycotina</taxon>
        <taxon>Dothideomycetes</taxon>
        <taxon>Pleosporomycetidae</taxon>
        <taxon>Pleosporales</taxon>
        <taxon>Corynesporascaceae</taxon>
        <taxon>Corynespora</taxon>
    </lineage>
</organism>